<evidence type="ECO:0000256" key="1">
    <source>
        <dbReference type="SAM" id="MobiDB-lite"/>
    </source>
</evidence>
<feature type="region of interest" description="Disordered" evidence="1">
    <location>
        <begin position="202"/>
        <end position="221"/>
    </location>
</feature>
<dbReference type="AlphaFoldDB" id="A0A8H6HXU5"/>
<feature type="compositionally biased region" description="Polar residues" evidence="1">
    <location>
        <begin position="21"/>
        <end position="41"/>
    </location>
</feature>
<feature type="compositionally biased region" description="Basic and acidic residues" evidence="1">
    <location>
        <begin position="149"/>
        <end position="165"/>
    </location>
</feature>
<reference evidence="2 3" key="1">
    <citation type="submission" date="2020-07" db="EMBL/GenBank/DDBJ databases">
        <title>Comparative genomics of pyrophilous fungi reveals a link between fire events and developmental genes.</title>
        <authorList>
            <consortium name="DOE Joint Genome Institute"/>
            <person name="Steindorff A.S."/>
            <person name="Carver A."/>
            <person name="Calhoun S."/>
            <person name="Stillman K."/>
            <person name="Liu H."/>
            <person name="Lipzen A."/>
            <person name="Pangilinan J."/>
            <person name="Labutti K."/>
            <person name="Bruns T.D."/>
            <person name="Grigoriev I.V."/>
        </authorList>
    </citation>
    <scope>NUCLEOTIDE SEQUENCE [LARGE SCALE GENOMIC DNA]</scope>
    <source>
        <strain evidence="2 3">CBS 144469</strain>
    </source>
</reference>
<comment type="caution">
    <text evidence="2">The sequence shown here is derived from an EMBL/GenBank/DDBJ whole genome shotgun (WGS) entry which is preliminary data.</text>
</comment>
<gene>
    <name evidence="2" type="ORF">DFP72DRAFT_847783</name>
</gene>
<keyword evidence="3" id="KW-1185">Reference proteome</keyword>
<accession>A0A8H6HXU5</accession>
<protein>
    <submittedName>
        <fullName evidence="2">Uncharacterized protein</fullName>
    </submittedName>
</protein>
<organism evidence="2 3">
    <name type="scientific">Ephemerocybe angulata</name>
    <dbReference type="NCBI Taxonomy" id="980116"/>
    <lineage>
        <taxon>Eukaryota</taxon>
        <taxon>Fungi</taxon>
        <taxon>Dikarya</taxon>
        <taxon>Basidiomycota</taxon>
        <taxon>Agaricomycotina</taxon>
        <taxon>Agaricomycetes</taxon>
        <taxon>Agaricomycetidae</taxon>
        <taxon>Agaricales</taxon>
        <taxon>Agaricineae</taxon>
        <taxon>Psathyrellaceae</taxon>
        <taxon>Ephemerocybe</taxon>
    </lineage>
</organism>
<evidence type="ECO:0000313" key="2">
    <source>
        <dbReference type="EMBL" id="KAF6755218.1"/>
    </source>
</evidence>
<name>A0A8H6HXU5_9AGAR</name>
<dbReference type="EMBL" id="JACGCI010000031">
    <property type="protein sequence ID" value="KAF6755218.1"/>
    <property type="molecule type" value="Genomic_DNA"/>
</dbReference>
<proteinExistence type="predicted"/>
<feature type="compositionally biased region" description="Basic residues" evidence="1">
    <location>
        <begin position="42"/>
        <end position="59"/>
    </location>
</feature>
<feature type="compositionally biased region" description="Basic and acidic residues" evidence="1">
    <location>
        <begin position="1"/>
        <end position="12"/>
    </location>
</feature>
<dbReference type="Proteomes" id="UP000521943">
    <property type="component" value="Unassembled WGS sequence"/>
</dbReference>
<sequence length="221" mass="24460">MPPQGRRGETENAHNPPRTRITPSTTASSYQRRANIPTTHQLKSHPIRKHKTRNNRVKHKTIEHEQSEGSLNAAPKSEEADLQGNPNPGERLRRTKMREGLSIAQRSTSEPRVSRRPNTENQKSPPTGCRDITQDPARLVVPTQCATSHKTEKTHEPSESLDAQHRGGPTALAMGASNFISQTRTPETSTVSSVIDLSFHSIPTHTNASGNLDDEHECRSP</sequence>
<feature type="region of interest" description="Disordered" evidence="1">
    <location>
        <begin position="1"/>
        <end position="171"/>
    </location>
</feature>
<evidence type="ECO:0000313" key="3">
    <source>
        <dbReference type="Proteomes" id="UP000521943"/>
    </source>
</evidence>